<proteinExistence type="predicted"/>
<evidence type="ECO:0000313" key="1">
    <source>
        <dbReference type="EMBL" id="DAF60778.1"/>
    </source>
</evidence>
<organism evidence="1">
    <name type="scientific">Siphoviridae sp. ctNZc11</name>
    <dbReference type="NCBI Taxonomy" id="2827858"/>
    <lineage>
        <taxon>Viruses</taxon>
        <taxon>Duplodnaviria</taxon>
        <taxon>Heunggongvirae</taxon>
        <taxon>Uroviricota</taxon>
        <taxon>Caudoviricetes</taxon>
    </lineage>
</organism>
<dbReference type="EMBL" id="BK032797">
    <property type="protein sequence ID" value="DAF60778.1"/>
    <property type="molecule type" value="Genomic_DNA"/>
</dbReference>
<accession>A0A8S5TDD9</accession>
<protein>
    <submittedName>
        <fullName evidence="1">Uncharacterized protein</fullName>
    </submittedName>
</protein>
<sequence>MSEKHKCMTWEELKKEIEKTSYFVKQVSKLNDNELEIINAIVTGMNIQKSLSNVDSV</sequence>
<name>A0A8S5TDD9_9CAUD</name>
<reference evidence="1" key="1">
    <citation type="journal article" date="2021" name="Proc. Natl. Acad. Sci. U.S.A.">
        <title>A Catalog of Tens of Thousands of Viruses from Human Metagenomes Reveals Hidden Associations with Chronic Diseases.</title>
        <authorList>
            <person name="Tisza M.J."/>
            <person name="Buck C.B."/>
        </authorList>
    </citation>
    <scope>NUCLEOTIDE SEQUENCE</scope>
    <source>
        <strain evidence="1">CtNZc11</strain>
    </source>
</reference>